<comment type="caution">
    <text evidence="1">The sequence shown here is derived from an EMBL/GenBank/DDBJ whole genome shotgun (WGS) entry which is preliminary data.</text>
</comment>
<dbReference type="AlphaFoldDB" id="A0A0F9JYI2"/>
<sequence length="57" mass="6572">MNVAIRIDTHFGVERRYFADERLQELYESATGRKVVTDKMIAYLEQMGTTITESEGT</sequence>
<protein>
    <submittedName>
        <fullName evidence="1">Uncharacterized protein</fullName>
    </submittedName>
</protein>
<name>A0A0F9JYI2_9ZZZZ</name>
<accession>A0A0F9JYI2</accession>
<dbReference type="EMBL" id="LAZR01016560">
    <property type="protein sequence ID" value="KKM03983.1"/>
    <property type="molecule type" value="Genomic_DNA"/>
</dbReference>
<proteinExistence type="predicted"/>
<organism evidence="1">
    <name type="scientific">marine sediment metagenome</name>
    <dbReference type="NCBI Taxonomy" id="412755"/>
    <lineage>
        <taxon>unclassified sequences</taxon>
        <taxon>metagenomes</taxon>
        <taxon>ecological metagenomes</taxon>
    </lineage>
</organism>
<reference evidence="1" key="1">
    <citation type="journal article" date="2015" name="Nature">
        <title>Complex archaea that bridge the gap between prokaryotes and eukaryotes.</title>
        <authorList>
            <person name="Spang A."/>
            <person name="Saw J.H."/>
            <person name="Jorgensen S.L."/>
            <person name="Zaremba-Niedzwiedzka K."/>
            <person name="Martijn J."/>
            <person name="Lind A.E."/>
            <person name="van Eijk R."/>
            <person name="Schleper C."/>
            <person name="Guy L."/>
            <person name="Ettema T.J."/>
        </authorList>
    </citation>
    <scope>NUCLEOTIDE SEQUENCE</scope>
</reference>
<evidence type="ECO:0000313" key="1">
    <source>
        <dbReference type="EMBL" id="KKM03983.1"/>
    </source>
</evidence>
<gene>
    <name evidence="1" type="ORF">LCGC14_1768940</name>
</gene>